<dbReference type="Proteomes" id="UP001200022">
    <property type="component" value="Unassembled WGS sequence"/>
</dbReference>
<organism evidence="1 2">
    <name type="scientific">Flaviramulus multivorans</name>
    <dbReference type="NCBI Taxonomy" id="1304750"/>
    <lineage>
        <taxon>Bacteria</taxon>
        <taxon>Pseudomonadati</taxon>
        <taxon>Bacteroidota</taxon>
        <taxon>Flavobacteriia</taxon>
        <taxon>Flavobacteriales</taxon>
        <taxon>Flavobacteriaceae</taxon>
        <taxon>Flaviramulus</taxon>
    </lineage>
</organism>
<dbReference type="InterPro" id="IPR016181">
    <property type="entry name" value="Acyl_CoA_acyltransferase"/>
</dbReference>
<dbReference type="EMBL" id="JAKKDV010000003">
    <property type="protein sequence ID" value="MCF7560802.1"/>
    <property type="molecule type" value="Genomic_DNA"/>
</dbReference>
<reference evidence="1 2" key="1">
    <citation type="submission" date="2022-01" db="EMBL/GenBank/DDBJ databases">
        <title>Draft genome sequence of Sabulilitoribacter multivorans KCTC 32326.</title>
        <authorList>
            <person name="Oh J.-S."/>
        </authorList>
    </citation>
    <scope>NUCLEOTIDE SEQUENCE [LARGE SCALE GENOMIC DNA]</scope>
    <source>
        <strain evidence="1 2">M-M16</strain>
    </source>
</reference>
<gene>
    <name evidence="1" type="ORF">L3X39_09140</name>
</gene>
<protein>
    <recommendedName>
        <fullName evidence="3">Acetyltransferase (GNAT) domain-containing protein</fullName>
    </recommendedName>
</protein>
<comment type="caution">
    <text evidence="1">The sequence shown here is derived from an EMBL/GenBank/DDBJ whole genome shotgun (WGS) entry which is preliminary data.</text>
</comment>
<proteinExistence type="predicted"/>
<dbReference type="RefSeq" id="WP_237231481.1">
    <property type="nucleotide sequence ID" value="NZ_JAKKDV010000003.1"/>
</dbReference>
<name>A0ABS9IJP2_9FLAO</name>
<evidence type="ECO:0000313" key="1">
    <source>
        <dbReference type="EMBL" id="MCF7560802.1"/>
    </source>
</evidence>
<sequence>MSNDLNVIGLTKKMLKDCIDENTYWNSGFAPMPKSKAIWMLNNPRIDDNDYCAVIASENNQILSFISLIPDFLNLKNNSDKKVYWMVSWWVNPKVEKTVIGTYTFHEALKLTNNKIVIKSYAEHIDSFYKKMPFTTIASRYRYTLFLSLDPSMLIGKFKFLKPIKFIFNALDHAVYFIINNLFNKHKLKKSTANLKYEYLNSIDESTWRFIEPLCKNDLILKTKDYVNWMLDAKQFTQIPVSKKFSYKTIEIGTSNNIYLHNMKILKENKTIGFLSYIINYNEFNVKYFLVEKEGDYDECVDALIENFIIKKARYIFTDDTFLAENIKKRFITVFTHKSLKKGLAHNSLDLTLDTVSLNNRDGHFY</sequence>
<evidence type="ECO:0008006" key="3">
    <source>
        <dbReference type="Google" id="ProtNLM"/>
    </source>
</evidence>
<accession>A0ABS9IJP2</accession>
<keyword evidence="2" id="KW-1185">Reference proteome</keyword>
<dbReference type="SUPFAM" id="SSF55729">
    <property type="entry name" value="Acyl-CoA N-acyltransferases (Nat)"/>
    <property type="match status" value="1"/>
</dbReference>
<evidence type="ECO:0000313" key="2">
    <source>
        <dbReference type="Proteomes" id="UP001200022"/>
    </source>
</evidence>